<accession>A0A8J1IRY7</accession>
<evidence type="ECO:0000313" key="4">
    <source>
        <dbReference type="Xenbase" id="XB-GENE-29090335"/>
    </source>
</evidence>
<organism evidence="2 3">
    <name type="scientific">Xenopus tropicalis</name>
    <name type="common">Western clawed frog</name>
    <name type="synonym">Silurana tropicalis</name>
    <dbReference type="NCBI Taxonomy" id="8364"/>
    <lineage>
        <taxon>Eukaryota</taxon>
        <taxon>Metazoa</taxon>
        <taxon>Chordata</taxon>
        <taxon>Craniata</taxon>
        <taxon>Vertebrata</taxon>
        <taxon>Euteleostomi</taxon>
        <taxon>Amphibia</taxon>
        <taxon>Batrachia</taxon>
        <taxon>Anura</taxon>
        <taxon>Pipoidea</taxon>
        <taxon>Pipidae</taxon>
        <taxon>Xenopodinae</taxon>
        <taxon>Xenopus</taxon>
        <taxon>Silurana</taxon>
    </lineage>
</organism>
<evidence type="ECO:0000256" key="1">
    <source>
        <dbReference type="SAM" id="MobiDB-lite"/>
    </source>
</evidence>
<dbReference type="KEGG" id="xtr:108644873"/>
<sequence>MPCMKDIKEEAYDSNDTANKSQETRFHESEKECQNHNSVQQSKTHETSEAPAYPRKNLNENLPSSSALLVTTAEENIFEISEEVSSTRTSRASDPKNLKNILGDIDKCKQELANIKSSIIALESTLETICKNVCNVCEYFFSNAQV</sequence>
<reference evidence="3" key="1">
    <citation type="submission" date="2025-08" db="UniProtKB">
        <authorList>
            <consortium name="RefSeq"/>
        </authorList>
    </citation>
    <scope>IDENTIFICATION</scope>
    <source>
        <strain evidence="3">Nigerian</strain>
        <tissue evidence="3">Liver and blood</tissue>
    </source>
</reference>
<feature type="compositionally biased region" description="Basic and acidic residues" evidence="1">
    <location>
        <begin position="1"/>
        <end position="11"/>
    </location>
</feature>
<dbReference type="RefSeq" id="XP_031747500.1">
    <property type="nucleotide sequence ID" value="XM_031891640.1"/>
</dbReference>
<dbReference type="AlphaFoldDB" id="A0A8J1IRY7"/>
<keyword evidence="2" id="KW-1185">Reference proteome</keyword>
<gene>
    <name evidence="3 4" type="primary">LOC108644873</name>
</gene>
<evidence type="ECO:0000313" key="2">
    <source>
        <dbReference type="Proteomes" id="UP000008143"/>
    </source>
</evidence>
<dbReference type="AGR" id="Xenbase:XB-GENE-29090335"/>
<feature type="compositionally biased region" description="Basic and acidic residues" evidence="1">
    <location>
        <begin position="22"/>
        <end position="34"/>
    </location>
</feature>
<dbReference type="Proteomes" id="UP000008143">
    <property type="component" value="Chromosome 1"/>
</dbReference>
<proteinExistence type="predicted"/>
<evidence type="ECO:0000313" key="3">
    <source>
        <dbReference type="RefSeq" id="XP_031747500.1"/>
    </source>
</evidence>
<feature type="region of interest" description="Disordered" evidence="1">
    <location>
        <begin position="1"/>
        <end position="65"/>
    </location>
</feature>
<dbReference type="Xenbase" id="XB-GENE-29090335">
    <property type="gene designation" value="LOC108644873"/>
</dbReference>
<name>A0A8J1IRY7_XENTR</name>
<protein>
    <submittedName>
        <fullName evidence="3">Uncharacterized protein LOC108644873</fullName>
    </submittedName>
</protein>
<dbReference type="GeneID" id="108644873"/>